<name>A0A915L6R2_ROMCU</name>
<dbReference type="Proteomes" id="UP000887565">
    <property type="component" value="Unplaced"/>
</dbReference>
<protein>
    <submittedName>
        <fullName evidence="2">Uncharacterized protein</fullName>
    </submittedName>
</protein>
<accession>A0A915L6R2</accession>
<evidence type="ECO:0000313" key="1">
    <source>
        <dbReference type="Proteomes" id="UP000887565"/>
    </source>
</evidence>
<organism evidence="1 2">
    <name type="scientific">Romanomermis culicivorax</name>
    <name type="common">Nematode worm</name>
    <dbReference type="NCBI Taxonomy" id="13658"/>
    <lineage>
        <taxon>Eukaryota</taxon>
        <taxon>Metazoa</taxon>
        <taxon>Ecdysozoa</taxon>
        <taxon>Nematoda</taxon>
        <taxon>Enoplea</taxon>
        <taxon>Dorylaimia</taxon>
        <taxon>Mermithida</taxon>
        <taxon>Mermithoidea</taxon>
        <taxon>Mermithidae</taxon>
        <taxon>Romanomermis</taxon>
    </lineage>
</organism>
<sequence>MGTAQRAVTPIKKLLLEGEPSLWAVDTIHHTVKQASVIAQPAPAIVALPPMMRTSVQMLSAIAQQP</sequence>
<dbReference type="WBParaSite" id="nRc.2.0.1.t46699-RA">
    <property type="protein sequence ID" value="nRc.2.0.1.t46699-RA"/>
    <property type="gene ID" value="nRc.2.0.1.g46699"/>
</dbReference>
<dbReference type="AlphaFoldDB" id="A0A915L6R2"/>
<evidence type="ECO:0000313" key="2">
    <source>
        <dbReference type="WBParaSite" id="nRc.2.0.1.t46699-RA"/>
    </source>
</evidence>
<proteinExistence type="predicted"/>
<keyword evidence="1" id="KW-1185">Reference proteome</keyword>
<reference evidence="2" key="1">
    <citation type="submission" date="2022-11" db="UniProtKB">
        <authorList>
            <consortium name="WormBaseParasite"/>
        </authorList>
    </citation>
    <scope>IDENTIFICATION</scope>
</reference>